<organism evidence="3 4">
    <name type="scientific">Acinetobacter marinus</name>
    <dbReference type="NCBI Taxonomy" id="281375"/>
    <lineage>
        <taxon>Bacteria</taxon>
        <taxon>Pseudomonadati</taxon>
        <taxon>Pseudomonadota</taxon>
        <taxon>Gammaproteobacteria</taxon>
        <taxon>Moraxellales</taxon>
        <taxon>Moraxellaceae</taxon>
        <taxon>Acinetobacter</taxon>
    </lineage>
</organism>
<feature type="region of interest" description="Disordered" evidence="1">
    <location>
        <begin position="374"/>
        <end position="419"/>
    </location>
</feature>
<gene>
    <name evidence="3" type="ORF">SAMN05421749_10533</name>
</gene>
<dbReference type="RefSeq" id="WP_378235179.1">
    <property type="nucleotide sequence ID" value="NZ_FMYK01000005.1"/>
</dbReference>
<keyword evidence="4" id="KW-1185">Reference proteome</keyword>
<name>A0A1G6LDW8_9GAMM</name>
<evidence type="ECO:0000256" key="1">
    <source>
        <dbReference type="SAM" id="MobiDB-lite"/>
    </source>
</evidence>
<dbReference type="EMBL" id="FMYK01000005">
    <property type="protein sequence ID" value="SDC41448.1"/>
    <property type="molecule type" value="Genomic_DNA"/>
</dbReference>
<dbReference type="Proteomes" id="UP000242317">
    <property type="component" value="Unassembled WGS sequence"/>
</dbReference>
<protein>
    <recommendedName>
        <fullName evidence="5">Lipoprotein</fullName>
    </recommendedName>
</protein>
<evidence type="ECO:0000256" key="2">
    <source>
        <dbReference type="SAM" id="SignalP"/>
    </source>
</evidence>
<evidence type="ECO:0008006" key="5">
    <source>
        <dbReference type="Google" id="ProtNLM"/>
    </source>
</evidence>
<sequence length="419" mass="44801">MFKVQRMCQGLALAVTAAVTFSGCSHVIKSGANVALRFSENHIVPPILAMDDADMACASGNALTPAIMATKDMGADPTKMAVLLYTSAGMCAESEALESELRYLRAAKAGNVAEAQDARIEQKRWSAIAAKRQYTGYQLFAERWENKYKFRLGDSCPSMKKDIDKTVYLLGMLSGLQAVTNDINSGGEVEVPKDIAAIVERGMACLDNTQFWGAPNATRAVIWQLLPGAEEGKPDPQQTLRDSMAIGERTGVRLPHALYAVAAQASGDPARIREALRAYGNSLGEDKAVNPDYRLVNTMSGLMVRAVADRYWTENTGVRMADGGYTTFWDEQPDDGLGDLGNDLFDAMGADASTDAVATTEVTDNTDTVSDAVADASVSDEAQPIESQPVEADSEEVSEAAEAVKQAADEVESTTPAGE</sequence>
<evidence type="ECO:0000313" key="4">
    <source>
        <dbReference type="Proteomes" id="UP000242317"/>
    </source>
</evidence>
<proteinExistence type="predicted"/>
<feature type="chain" id="PRO_5017276619" description="Lipoprotein" evidence="2">
    <location>
        <begin position="18"/>
        <end position="419"/>
    </location>
</feature>
<feature type="signal peptide" evidence="2">
    <location>
        <begin position="1"/>
        <end position="17"/>
    </location>
</feature>
<dbReference type="PROSITE" id="PS51257">
    <property type="entry name" value="PROKAR_LIPOPROTEIN"/>
    <property type="match status" value="1"/>
</dbReference>
<accession>A0A1G6LDW8</accession>
<reference evidence="4" key="1">
    <citation type="submission" date="2016-09" db="EMBL/GenBank/DDBJ databases">
        <authorList>
            <person name="Varghese N."/>
            <person name="Submissions S."/>
        </authorList>
    </citation>
    <scope>NUCLEOTIDE SEQUENCE [LARGE SCALE GENOMIC DNA]</scope>
    <source>
        <strain evidence="4">ANC 3699</strain>
    </source>
</reference>
<dbReference type="AlphaFoldDB" id="A0A1G6LDW8"/>
<evidence type="ECO:0000313" key="3">
    <source>
        <dbReference type="EMBL" id="SDC41448.1"/>
    </source>
</evidence>
<keyword evidence="2" id="KW-0732">Signal</keyword>